<protein>
    <submittedName>
        <fullName evidence="5">MFS general substrate transporter</fullName>
    </submittedName>
</protein>
<feature type="transmembrane region" description="Helical" evidence="3">
    <location>
        <begin position="331"/>
        <end position="353"/>
    </location>
</feature>
<organism evidence="5 6">
    <name type="scientific">Dacryopinax primogenitus (strain DJM 731)</name>
    <name type="common">Brown rot fungus</name>
    <dbReference type="NCBI Taxonomy" id="1858805"/>
    <lineage>
        <taxon>Eukaryota</taxon>
        <taxon>Fungi</taxon>
        <taxon>Dikarya</taxon>
        <taxon>Basidiomycota</taxon>
        <taxon>Agaricomycotina</taxon>
        <taxon>Dacrymycetes</taxon>
        <taxon>Dacrymycetales</taxon>
        <taxon>Dacrymycetaceae</taxon>
        <taxon>Dacryopinax</taxon>
    </lineage>
</organism>
<reference evidence="5 6" key="1">
    <citation type="journal article" date="2012" name="Science">
        <title>The Paleozoic origin of enzymatic lignin decomposition reconstructed from 31 fungal genomes.</title>
        <authorList>
            <person name="Floudas D."/>
            <person name="Binder M."/>
            <person name="Riley R."/>
            <person name="Barry K."/>
            <person name="Blanchette R.A."/>
            <person name="Henrissat B."/>
            <person name="Martinez A.T."/>
            <person name="Otillar R."/>
            <person name="Spatafora J.W."/>
            <person name="Yadav J.S."/>
            <person name="Aerts A."/>
            <person name="Benoit I."/>
            <person name="Boyd A."/>
            <person name="Carlson A."/>
            <person name="Copeland A."/>
            <person name="Coutinho P.M."/>
            <person name="de Vries R.P."/>
            <person name="Ferreira P."/>
            <person name="Findley K."/>
            <person name="Foster B."/>
            <person name="Gaskell J."/>
            <person name="Glotzer D."/>
            <person name="Gorecki P."/>
            <person name="Heitman J."/>
            <person name="Hesse C."/>
            <person name="Hori C."/>
            <person name="Igarashi K."/>
            <person name="Jurgens J.A."/>
            <person name="Kallen N."/>
            <person name="Kersten P."/>
            <person name="Kohler A."/>
            <person name="Kuees U."/>
            <person name="Kumar T.K.A."/>
            <person name="Kuo A."/>
            <person name="LaButti K."/>
            <person name="Larrondo L.F."/>
            <person name="Lindquist E."/>
            <person name="Ling A."/>
            <person name="Lombard V."/>
            <person name="Lucas S."/>
            <person name="Lundell T."/>
            <person name="Martin R."/>
            <person name="McLaughlin D.J."/>
            <person name="Morgenstern I."/>
            <person name="Morin E."/>
            <person name="Murat C."/>
            <person name="Nagy L.G."/>
            <person name="Nolan M."/>
            <person name="Ohm R.A."/>
            <person name="Patyshakuliyeva A."/>
            <person name="Rokas A."/>
            <person name="Ruiz-Duenas F.J."/>
            <person name="Sabat G."/>
            <person name="Salamov A."/>
            <person name="Samejima M."/>
            <person name="Schmutz J."/>
            <person name="Slot J.C."/>
            <person name="St John F."/>
            <person name="Stenlid J."/>
            <person name="Sun H."/>
            <person name="Sun S."/>
            <person name="Syed K."/>
            <person name="Tsang A."/>
            <person name="Wiebenga A."/>
            <person name="Young D."/>
            <person name="Pisabarro A."/>
            <person name="Eastwood D.C."/>
            <person name="Martin F."/>
            <person name="Cullen D."/>
            <person name="Grigoriev I.V."/>
            <person name="Hibbett D.S."/>
        </authorList>
    </citation>
    <scope>NUCLEOTIDE SEQUENCE [LARGE SCALE GENOMIC DNA]</scope>
    <source>
        <strain evidence="5 6">DJM-731 SS1</strain>
    </source>
</reference>
<feature type="domain" description="Major facilitator superfamily (MFS) profile" evidence="4">
    <location>
        <begin position="204"/>
        <end position="394"/>
    </location>
</feature>
<dbReference type="Proteomes" id="UP000030653">
    <property type="component" value="Unassembled WGS sequence"/>
</dbReference>
<dbReference type="PANTHER" id="PTHR11360:SF319">
    <property type="entry name" value="MAJOR FACILITATOR SUPERFAMILY (MFS) PROFILE DOMAIN-CONTAINING PROTEIN"/>
    <property type="match status" value="1"/>
</dbReference>
<dbReference type="InterPro" id="IPR020846">
    <property type="entry name" value="MFS_dom"/>
</dbReference>
<feature type="transmembrane region" description="Helical" evidence="3">
    <location>
        <begin position="128"/>
        <end position="148"/>
    </location>
</feature>
<proteinExistence type="inferred from homology"/>
<feature type="transmembrane region" description="Helical" evidence="3">
    <location>
        <begin position="239"/>
        <end position="258"/>
    </location>
</feature>
<dbReference type="GO" id="GO:0016020">
    <property type="term" value="C:membrane"/>
    <property type="evidence" value="ECO:0007669"/>
    <property type="project" value="UniProtKB-SubCell"/>
</dbReference>
<dbReference type="Pfam" id="PF07690">
    <property type="entry name" value="MFS_1"/>
    <property type="match status" value="1"/>
</dbReference>
<dbReference type="Gene3D" id="1.20.1250.20">
    <property type="entry name" value="MFS general substrate transporter like domains"/>
    <property type="match status" value="2"/>
</dbReference>
<dbReference type="InterPro" id="IPR036259">
    <property type="entry name" value="MFS_trans_sf"/>
</dbReference>
<dbReference type="RefSeq" id="XP_040627931.1">
    <property type="nucleotide sequence ID" value="XM_040775860.1"/>
</dbReference>
<evidence type="ECO:0000313" key="6">
    <source>
        <dbReference type="Proteomes" id="UP000030653"/>
    </source>
</evidence>
<feature type="transmembrane region" description="Helical" evidence="3">
    <location>
        <begin position="160"/>
        <end position="180"/>
    </location>
</feature>
<feature type="transmembrane region" description="Helical" evidence="3">
    <location>
        <begin position="92"/>
        <end position="116"/>
    </location>
</feature>
<dbReference type="PANTHER" id="PTHR11360">
    <property type="entry name" value="MONOCARBOXYLATE TRANSPORTER"/>
    <property type="match status" value="1"/>
</dbReference>
<evidence type="ECO:0000256" key="1">
    <source>
        <dbReference type="ARBA" id="ARBA00004141"/>
    </source>
</evidence>
<feature type="transmembrane region" description="Helical" evidence="3">
    <location>
        <begin position="294"/>
        <end position="319"/>
    </location>
</feature>
<keyword evidence="3" id="KW-1133">Transmembrane helix</keyword>
<dbReference type="InterPro" id="IPR050327">
    <property type="entry name" value="Proton-linked_MCT"/>
</dbReference>
<name>M5FX70_DACPD</name>
<evidence type="ECO:0000259" key="4">
    <source>
        <dbReference type="PROSITE" id="PS50850"/>
    </source>
</evidence>
<dbReference type="InterPro" id="IPR011701">
    <property type="entry name" value="MFS"/>
</dbReference>
<dbReference type="PROSITE" id="PS50850">
    <property type="entry name" value="MFS"/>
    <property type="match status" value="1"/>
</dbReference>
<dbReference type="EMBL" id="JH795865">
    <property type="protein sequence ID" value="EJU01034.1"/>
    <property type="molecule type" value="Genomic_DNA"/>
</dbReference>
<dbReference type="GO" id="GO:0022857">
    <property type="term" value="F:transmembrane transporter activity"/>
    <property type="evidence" value="ECO:0007669"/>
    <property type="project" value="InterPro"/>
</dbReference>
<feature type="transmembrane region" description="Helical" evidence="3">
    <location>
        <begin position="365"/>
        <end position="386"/>
    </location>
</feature>
<sequence>MTVAGSWFISSICFGYVNAFGVYQTYYVETLLPSYSASSIAWIGSLQTYFLFAMGLVTGPLFDHGYFWHMMIVGSVLYVGTLFAQAQVQKDSYYQVFLSQAVGQGIAMGIIFLPSMAVIGHHFQKRRALAMGLTVTGSSVGGIIFPILVNNVFNDRGYVWGVRAVGFFVLGACVLGNLLMRPRYPPRHTKPPTPSIFKLLRDPPYVVSIGGLFLTALGLFFVIFYIQLYTLTQGISENLSFYTLAILNAASVVGRTLPNILADRFGILQVMIPTVFLSGAIVFAMFGVKSVGAVVIFCIMYGFSSGAVVSLLAPLMAALSDHFWEMGMRMGFAFSLIGIAALIGTPIDGALIGNGPVFDWWKAEIFSGIVMLAGCALLVVAGYLLAKKRGLHFP</sequence>
<dbReference type="AlphaFoldDB" id="M5FX70"/>
<feature type="transmembrane region" description="Helical" evidence="3">
    <location>
        <begin position="265"/>
        <end position="288"/>
    </location>
</feature>
<dbReference type="HOGENOM" id="CLU_001265_1_1_1"/>
<evidence type="ECO:0000313" key="5">
    <source>
        <dbReference type="EMBL" id="EJU01034.1"/>
    </source>
</evidence>
<dbReference type="OrthoDB" id="6499973at2759"/>
<dbReference type="GeneID" id="63690922"/>
<keyword evidence="3" id="KW-0472">Membrane</keyword>
<feature type="transmembrane region" description="Helical" evidence="3">
    <location>
        <begin position="205"/>
        <end position="227"/>
    </location>
</feature>
<keyword evidence="6" id="KW-1185">Reference proteome</keyword>
<feature type="transmembrane region" description="Helical" evidence="3">
    <location>
        <begin position="35"/>
        <end position="54"/>
    </location>
</feature>
<dbReference type="SUPFAM" id="SSF103473">
    <property type="entry name" value="MFS general substrate transporter"/>
    <property type="match status" value="1"/>
</dbReference>
<evidence type="ECO:0000256" key="3">
    <source>
        <dbReference type="SAM" id="Phobius"/>
    </source>
</evidence>
<dbReference type="OMA" id="LTAHCIM"/>
<evidence type="ECO:0000256" key="2">
    <source>
        <dbReference type="ARBA" id="ARBA00006727"/>
    </source>
</evidence>
<comment type="subcellular location">
    <subcellularLocation>
        <location evidence="1">Membrane</location>
        <topology evidence="1">Multi-pass membrane protein</topology>
    </subcellularLocation>
</comment>
<keyword evidence="3" id="KW-0812">Transmembrane</keyword>
<comment type="similarity">
    <text evidence="2">Belongs to the major facilitator superfamily. Monocarboxylate porter (TC 2.A.1.13) family.</text>
</comment>
<feature type="transmembrane region" description="Helical" evidence="3">
    <location>
        <begin position="66"/>
        <end position="86"/>
    </location>
</feature>
<gene>
    <name evidence="5" type="ORF">DACRYDRAFT_67801</name>
</gene>
<accession>M5FX70</accession>